<evidence type="ECO:0000313" key="7">
    <source>
        <dbReference type="EMBL" id="MET3605450.1"/>
    </source>
</evidence>
<feature type="transmembrane region" description="Helical" evidence="6">
    <location>
        <begin position="245"/>
        <end position="269"/>
    </location>
</feature>
<evidence type="ECO:0000313" key="10">
    <source>
        <dbReference type="Proteomes" id="UP001549111"/>
    </source>
</evidence>
<reference evidence="8 9" key="1">
    <citation type="submission" date="2019-02" db="EMBL/GenBank/DDBJ databases">
        <title>Complete Genome Sequence and Methylome Analysis of Sphaerotilus natans subsp. sulfidivorans D-507.</title>
        <authorList>
            <person name="Fomenkov A."/>
            <person name="Gridneva E."/>
            <person name="Smolyakov D."/>
            <person name="Dubinina G."/>
            <person name="Vincze T."/>
            <person name="Grabovich M."/>
            <person name="Roberts R.J."/>
        </authorList>
    </citation>
    <scope>NUCLEOTIDE SEQUENCE [LARGE SCALE GENOMIC DNA]</scope>
    <source>
        <strain evidence="8 9">D-507</strain>
    </source>
</reference>
<keyword evidence="5 6" id="KW-0472">Membrane</keyword>
<accession>A0A5C1PWS4</accession>
<dbReference type="AlphaFoldDB" id="A0A5C1PWS4"/>
<dbReference type="EMBL" id="JBEPLS010000017">
    <property type="protein sequence ID" value="MET3605450.1"/>
    <property type="molecule type" value="Genomic_DNA"/>
</dbReference>
<dbReference type="KEGG" id="snn:EWH46_03020"/>
<organism evidence="8 9">
    <name type="scientific">Sphaerotilus sulfidivorans</name>
    <dbReference type="NCBI Taxonomy" id="639200"/>
    <lineage>
        <taxon>Bacteria</taxon>
        <taxon>Pseudomonadati</taxon>
        <taxon>Pseudomonadota</taxon>
        <taxon>Betaproteobacteria</taxon>
        <taxon>Burkholderiales</taxon>
        <taxon>Sphaerotilaceae</taxon>
        <taxon>Sphaerotilus</taxon>
    </lineage>
</organism>
<dbReference type="GO" id="GO:0016020">
    <property type="term" value="C:membrane"/>
    <property type="evidence" value="ECO:0007669"/>
    <property type="project" value="UniProtKB-SubCell"/>
</dbReference>
<evidence type="ECO:0000313" key="8">
    <source>
        <dbReference type="EMBL" id="QEM99846.1"/>
    </source>
</evidence>
<keyword evidence="4 6" id="KW-1133">Transmembrane helix</keyword>
<dbReference type="OrthoDB" id="5792512at2"/>
<keyword evidence="3 6" id="KW-0812">Transmembrane</keyword>
<feature type="transmembrane region" description="Helical" evidence="6">
    <location>
        <begin position="66"/>
        <end position="91"/>
    </location>
</feature>
<dbReference type="GO" id="GO:0055085">
    <property type="term" value="P:transmembrane transport"/>
    <property type="evidence" value="ECO:0007669"/>
    <property type="project" value="TreeGrafter"/>
</dbReference>
<dbReference type="PANTHER" id="PTHR21716:SF64">
    <property type="entry name" value="AI-2 TRANSPORT PROTEIN TQSA"/>
    <property type="match status" value="1"/>
</dbReference>
<evidence type="ECO:0000256" key="4">
    <source>
        <dbReference type="ARBA" id="ARBA00022989"/>
    </source>
</evidence>
<feature type="transmembrane region" description="Helical" evidence="6">
    <location>
        <begin position="314"/>
        <end position="345"/>
    </location>
</feature>
<feature type="transmembrane region" description="Helical" evidence="6">
    <location>
        <begin position="156"/>
        <end position="180"/>
    </location>
</feature>
<sequence length="360" mass="38457">MTSPSLPRLTRARGLMLAWLGVALLAGLLLWLLAPVLTPFLAALVLAYALQPAVGRLQRHLHLPRALAALLVELIAMAALLGVLLLIVPVISHELPRLREQIPQLAARINDGLAPWLAQYGISVRLDIAGIKAFVVKYLDAGGEDMLAALLSSARIGGSVLLALVGNAVLVPVVMFYLLLDWPMLTGRLRRLVPPRHLEAVCGFAEECDQVLGQYLRGQLLLMLVLATFYTSALALAGFELALPLGVFTGLAIFIPYLGFGLGAALALLAGVLQFASLYGAGAVLLIYGVGQVLESFVLTPRLVGERIGLHPIAVIFALLAFGHLFGFVGVLLALPAGALVLVALRRVRRAYVDSRLYRG</sequence>
<dbReference type="Proteomes" id="UP000323522">
    <property type="component" value="Chromosome"/>
</dbReference>
<feature type="transmembrane region" description="Helical" evidence="6">
    <location>
        <begin position="12"/>
        <end position="31"/>
    </location>
</feature>
<dbReference type="PANTHER" id="PTHR21716">
    <property type="entry name" value="TRANSMEMBRANE PROTEIN"/>
    <property type="match status" value="1"/>
</dbReference>
<dbReference type="Pfam" id="PF01594">
    <property type="entry name" value="AI-2E_transport"/>
    <property type="match status" value="1"/>
</dbReference>
<dbReference type="EMBL" id="CP035708">
    <property type="protein sequence ID" value="QEM99846.1"/>
    <property type="molecule type" value="Genomic_DNA"/>
</dbReference>
<feature type="transmembrane region" description="Helical" evidence="6">
    <location>
        <begin position="276"/>
        <end position="294"/>
    </location>
</feature>
<evidence type="ECO:0000256" key="6">
    <source>
        <dbReference type="SAM" id="Phobius"/>
    </source>
</evidence>
<proteinExistence type="inferred from homology"/>
<comment type="similarity">
    <text evidence="2">Belongs to the autoinducer-2 exporter (AI-2E) (TC 2.A.86) family.</text>
</comment>
<reference evidence="7 10" key="2">
    <citation type="submission" date="2024-06" db="EMBL/GenBank/DDBJ databases">
        <title>Genomic Encyclopedia of Type Strains, Phase IV (KMG-IV): sequencing the most valuable type-strain genomes for metagenomic binning, comparative biology and taxonomic classification.</title>
        <authorList>
            <person name="Goeker M."/>
        </authorList>
    </citation>
    <scope>NUCLEOTIDE SEQUENCE [LARGE SCALE GENOMIC DNA]</scope>
    <source>
        <strain evidence="7 10">D-501</strain>
    </source>
</reference>
<evidence type="ECO:0000256" key="2">
    <source>
        <dbReference type="ARBA" id="ARBA00009773"/>
    </source>
</evidence>
<keyword evidence="10" id="KW-1185">Reference proteome</keyword>
<name>A0A5C1PWS4_9BURK</name>
<evidence type="ECO:0000256" key="1">
    <source>
        <dbReference type="ARBA" id="ARBA00004141"/>
    </source>
</evidence>
<evidence type="ECO:0000313" key="9">
    <source>
        <dbReference type="Proteomes" id="UP000323522"/>
    </source>
</evidence>
<evidence type="ECO:0000256" key="3">
    <source>
        <dbReference type="ARBA" id="ARBA00022692"/>
    </source>
</evidence>
<gene>
    <name evidence="7" type="ORF">ABIC99_003279</name>
    <name evidence="8" type="ORF">EWH46_03020</name>
</gene>
<protein>
    <submittedName>
        <fullName evidence="8">AI-2E family transporter</fullName>
    </submittedName>
    <submittedName>
        <fullName evidence="7">PurR-regulated permease PerM</fullName>
    </submittedName>
</protein>
<comment type="subcellular location">
    <subcellularLocation>
        <location evidence="1">Membrane</location>
        <topology evidence="1">Multi-pass membrane protein</topology>
    </subcellularLocation>
</comment>
<dbReference type="RefSeq" id="WP_149502602.1">
    <property type="nucleotide sequence ID" value="NZ_CP035708.1"/>
</dbReference>
<feature type="transmembrane region" description="Helical" evidence="6">
    <location>
        <begin position="220"/>
        <end position="239"/>
    </location>
</feature>
<dbReference type="InterPro" id="IPR002549">
    <property type="entry name" value="AI-2E-like"/>
</dbReference>
<evidence type="ECO:0000256" key="5">
    <source>
        <dbReference type="ARBA" id="ARBA00023136"/>
    </source>
</evidence>
<dbReference type="Proteomes" id="UP001549111">
    <property type="component" value="Unassembled WGS sequence"/>
</dbReference>